<name>A0A6N2CED1_SOLCI</name>
<organism evidence="1">
    <name type="scientific">Solanum chilense</name>
    <name type="common">Tomato</name>
    <name type="synonym">Lycopersicon chilense</name>
    <dbReference type="NCBI Taxonomy" id="4083"/>
    <lineage>
        <taxon>Eukaryota</taxon>
        <taxon>Viridiplantae</taxon>
        <taxon>Streptophyta</taxon>
        <taxon>Embryophyta</taxon>
        <taxon>Tracheophyta</taxon>
        <taxon>Spermatophyta</taxon>
        <taxon>Magnoliopsida</taxon>
        <taxon>eudicotyledons</taxon>
        <taxon>Gunneridae</taxon>
        <taxon>Pentapetalae</taxon>
        <taxon>asterids</taxon>
        <taxon>lamiids</taxon>
        <taxon>Solanales</taxon>
        <taxon>Solanaceae</taxon>
        <taxon>Solanoideae</taxon>
        <taxon>Solaneae</taxon>
        <taxon>Solanum</taxon>
        <taxon>Solanum subgen. Lycopersicon</taxon>
    </lineage>
</organism>
<accession>A0A6N2CED1</accession>
<dbReference type="PANTHER" id="PTHR45835">
    <property type="entry name" value="YALI0A06105P"/>
    <property type="match status" value="1"/>
</dbReference>
<dbReference type="PANTHER" id="PTHR45835:SF91">
    <property type="entry name" value="RETROTRANSPOSON, TY3-GYPSY SUBCLASS-LIKE PROTEIN"/>
    <property type="match status" value="1"/>
</dbReference>
<sequence>MFKDYDMSVLYLPWKANVVAVVLFHLTMGSVSHVDEAKKYIEKGVHSFSRLGVRWEGSKNEAYGSRYTIHPGSTKMSHDLKEVFWWEGFPQTQKIYDTIWVVVDRLTKYAHFILVKSTYSAEDYERIFIDEIGNWDNHLPLVEFVYKNSYNASISMLLIKHCMVRDVEIKLGGLKWVHIMRNLLRTVYKWQKSYAEHRRRDLEFKEGDKYIGDPDSILPIEVLGINDNLSYEEVPVEILYIQVKRLINKEVGSIKVLWRNYLVEGATCDAEDDMKSRYPYLIPNEG</sequence>
<dbReference type="AlphaFoldDB" id="A0A6N2CED1"/>
<comment type="caution">
    <text evidence="1">The sequence shown here is derived from an EMBL/GenBank/DDBJ whole genome shotgun (WGS) entry which is preliminary data.</text>
</comment>
<gene>
    <name evidence="1" type="ORF">EJD97_016443</name>
</gene>
<dbReference type="EMBL" id="RXGB01000433">
    <property type="protein sequence ID" value="TMX03424.1"/>
    <property type="molecule type" value="Genomic_DNA"/>
</dbReference>
<protein>
    <submittedName>
        <fullName evidence="1">Uncharacterized protein</fullName>
    </submittedName>
</protein>
<reference evidence="1" key="1">
    <citation type="submission" date="2019-05" db="EMBL/GenBank/DDBJ databases">
        <title>The de novo reference genome and transcriptome assemblies of the wild tomato species Solanum chilense.</title>
        <authorList>
            <person name="Stam R."/>
            <person name="Nosenko T."/>
            <person name="Hoerger A.C."/>
            <person name="Stephan W."/>
            <person name="Seidel M.A."/>
            <person name="Kuhn J.M.M."/>
            <person name="Haberer G."/>
            <person name="Tellier A."/>
        </authorList>
    </citation>
    <scope>NUCLEOTIDE SEQUENCE</scope>
    <source>
        <tissue evidence="1">Mature leaves</tissue>
    </source>
</reference>
<proteinExistence type="predicted"/>
<evidence type="ECO:0000313" key="1">
    <source>
        <dbReference type="EMBL" id="TMX03424.1"/>
    </source>
</evidence>